<evidence type="ECO:0000256" key="2">
    <source>
        <dbReference type="ARBA" id="ARBA00022801"/>
    </source>
</evidence>
<organism evidence="10 11">
    <name type="scientific">Colocasia esculenta</name>
    <name type="common">Wild taro</name>
    <name type="synonym">Arum esculentum</name>
    <dbReference type="NCBI Taxonomy" id="4460"/>
    <lineage>
        <taxon>Eukaryota</taxon>
        <taxon>Viridiplantae</taxon>
        <taxon>Streptophyta</taxon>
        <taxon>Embryophyta</taxon>
        <taxon>Tracheophyta</taxon>
        <taxon>Spermatophyta</taxon>
        <taxon>Magnoliopsida</taxon>
        <taxon>Liliopsida</taxon>
        <taxon>Araceae</taxon>
        <taxon>Aroideae</taxon>
        <taxon>Colocasieae</taxon>
        <taxon>Colocasia</taxon>
    </lineage>
</organism>
<proteinExistence type="inferred from homology"/>
<dbReference type="PANTHER" id="PTHR32241:SF13">
    <property type="entry name" value="INACTIVE PATATIN-LIKE PROTEIN 9-RELATED"/>
    <property type="match status" value="1"/>
</dbReference>
<dbReference type="Proteomes" id="UP000652761">
    <property type="component" value="Unassembled WGS sequence"/>
</dbReference>
<dbReference type="EC" id="3.1.1.-" evidence="7"/>
<dbReference type="GO" id="GO:0016042">
    <property type="term" value="P:lipid catabolic process"/>
    <property type="evidence" value="ECO:0007669"/>
    <property type="project" value="UniProtKB-KW"/>
</dbReference>
<protein>
    <recommendedName>
        <fullName evidence="7">Patatin</fullName>
        <ecNumber evidence="7">3.1.1.-</ecNumber>
    </recommendedName>
</protein>
<dbReference type="InterPro" id="IPR016035">
    <property type="entry name" value="Acyl_Trfase/lysoPLipase"/>
</dbReference>
<dbReference type="EMBL" id="NMUH01000353">
    <property type="protein sequence ID" value="MQL77516.1"/>
    <property type="molecule type" value="Genomic_DNA"/>
</dbReference>
<evidence type="ECO:0000256" key="3">
    <source>
        <dbReference type="ARBA" id="ARBA00022963"/>
    </source>
</evidence>
<keyword evidence="2 7" id="KW-0378">Hydrolase</keyword>
<name>A0A843U5G3_COLES</name>
<evidence type="ECO:0000313" key="10">
    <source>
        <dbReference type="EMBL" id="MQL77516.1"/>
    </source>
</evidence>
<keyword evidence="4 7" id="KW-0443">Lipid metabolism</keyword>
<keyword evidence="11" id="KW-1185">Reference proteome</keyword>
<dbReference type="Gene3D" id="3.40.1090.10">
    <property type="entry name" value="Cytosolic phospholipase A2 catalytic domain"/>
    <property type="match status" value="1"/>
</dbReference>
<dbReference type="InterPro" id="IPR002641">
    <property type="entry name" value="PNPLA_dom"/>
</dbReference>
<feature type="region of interest" description="Disordered" evidence="8">
    <location>
        <begin position="442"/>
        <end position="471"/>
    </location>
</feature>
<evidence type="ECO:0000256" key="4">
    <source>
        <dbReference type="ARBA" id="ARBA00023098"/>
    </source>
</evidence>
<evidence type="ECO:0000256" key="5">
    <source>
        <dbReference type="ARBA" id="ARBA00025642"/>
    </source>
</evidence>
<evidence type="ECO:0000313" key="11">
    <source>
        <dbReference type="Proteomes" id="UP000652761"/>
    </source>
</evidence>
<feature type="compositionally biased region" description="Basic and acidic residues" evidence="8">
    <location>
        <begin position="455"/>
        <end position="471"/>
    </location>
</feature>
<feature type="domain" description="PNPLA" evidence="9">
    <location>
        <begin position="47"/>
        <end position="257"/>
    </location>
</feature>
<dbReference type="PANTHER" id="PTHR32241">
    <property type="entry name" value="PATATIN-LIKE PROTEIN 6"/>
    <property type="match status" value="1"/>
</dbReference>
<feature type="short sequence motif" description="DGA/G" evidence="6">
    <location>
        <begin position="244"/>
        <end position="246"/>
    </location>
</feature>
<dbReference type="AlphaFoldDB" id="A0A843U5G3"/>
<accession>A0A843U5G3</accession>
<keyword evidence="3 7" id="KW-0442">Lipid degradation</keyword>
<evidence type="ECO:0000259" key="9">
    <source>
        <dbReference type="PROSITE" id="PS51635"/>
    </source>
</evidence>
<evidence type="ECO:0000256" key="7">
    <source>
        <dbReference type="RuleBase" id="RU361262"/>
    </source>
</evidence>
<dbReference type="SUPFAM" id="SSF52151">
    <property type="entry name" value="FabD/lysophospholipase-like"/>
    <property type="match status" value="1"/>
</dbReference>
<dbReference type="PROSITE" id="PS51635">
    <property type="entry name" value="PNPLA"/>
    <property type="match status" value="1"/>
</dbReference>
<gene>
    <name evidence="10" type="ORF">Taro_009931</name>
</gene>
<comment type="function">
    <text evidence="7">Lipolytic acyl hydrolase (LAH).</text>
</comment>
<comment type="domain">
    <text evidence="7">The nitrogen atoms of the two glycine residues in the GGXR motif define the oxyanion hole, and stabilize the oxyanion that forms during the nucleophilic attack by the catalytic serine during substrate cleavage.</text>
</comment>
<dbReference type="GO" id="GO:0016787">
    <property type="term" value="F:hydrolase activity"/>
    <property type="evidence" value="ECO:0007669"/>
    <property type="project" value="UniProtKB-KW"/>
</dbReference>
<dbReference type="OrthoDB" id="630895at2759"/>
<evidence type="ECO:0000256" key="1">
    <source>
        <dbReference type="ARBA" id="ARBA00010240"/>
    </source>
</evidence>
<dbReference type="Pfam" id="PF01734">
    <property type="entry name" value="Patatin"/>
    <property type="match status" value="1"/>
</dbReference>
<evidence type="ECO:0000256" key="6">
    <source>
        <dbReference type="PROSITE-ProRule" id="PRU01161"/>
    </source>
</evidence>
<sequence length="471" mass="50455">MAEKMELTKLTLQIFSMLERQWLVDDARHASDEARQPQQHRGKTRVLCIDGGCGPSALAASLASLVRLEELLQSVTGDPAARVPDFFDLVAGTGTGGVLAVLLTAAEPADAGDGAKRRPIFSARDAAELLRVKIAEMYRRSWSRLGGVFRRRPKWRFSGKSLEGALRTALGDRTLRNAAKPLLVPCYDLLSAAPFVFSRAGAAESPALDFELWKVCRATLATPGLFTPFPLQSLDGATACLAVDGGLVMSNPASAAVTHVLHNKAGFPFVGGVEDLLVLSLGSGGGGGNVVGGRRRRWFDSRPRRGVTEVEIAMGGIADAVDQILSNAFCCNPEGYLRIQGNGSLRTPPEEEGEVEAHLTAECLRRIGEKVMGEKAVETLPLGPGGKRLSAQTNGERMEEFVRRRLLFPGTAPVVVAGGQPGRGIRTPALHPQSCAAATMHDLSSKQNVTARRKRSDEGKNRADRHVLTLS</sequence>
<evidence type="ECO:0000256" key="8">
    <source>
        <dbReference type="SAM" id="MobiDB-lite"/>
    </source>
</evidence>
<comment type="similarity">
    <text evidence="1 7">Belongs to the patatin family.</text>
</comment>
<comment type="caution">
    <text evidence="10">The sequence shown here is derived from an EMBL/GenBank/DDBJ whole genome shotgun (WGS) entry which is preliminary data.</text>
</comment>
<comment type="function">
    <text evidence="5">Possesses non-specific lipolytic acyl hydrolase (LAH) activity. Hydrolyzes phospholipids as well as galactolipids. May play a role in disease resistance.</text>
</comment>
<reference evidence="10" key="1">
    <citation type="submission" date="2017-07" db="EMBL/GenBank/DDBJ databases">
        <title>Taro Niue Genome Assembly and Annotation.</title>
        <authorList>
            <person name="Atibalentja N."/>
            <person name="Keating K."/>
            <person name="Fields C.J."/>
        </authorList>
    </citation>
    <scope>NUCLEOTIDE SEQUENCE</scope>
    <source>
        <strain evidence="10">Niue_2</strain>
        <tissue evidence="10">Leaf</tissue>
    </source>
</reference>
<comment type="caution">
    <text evidence="6">Lacks conserved residue(s) required for the propagation of feature annotation.</text>
</comment>